<keyword evidence="2 5" id="KW-0349">Heme</keyword>
<protein>
    <submittedName>
        <fullName evidence="7">Putative benzoate 4-monooxygenase cytochrome p450 protein</fullName>
    </submittedName>
</protein>
<dbReference type="InterPro" id="IPR036396">
    <property type="entry name" value="Cyt_P450_sf"/>
</dbReference>
<dbReference type="PANTHER" id="PTHR24305:SF226">
    <property type="entry name" value="CYTOCHROME P450 MONOOXYGENASE"/>
    <property type="match status" value="1"/>
</dbReference>
<evidence type="ECO:0000256" key="4">
    <source>
        <dbReference type="ARBA" id="ARBA00023004"/>
    </source>
</evidence>
<gene>
    <name evidence="7" type="ORF">UCREL1_2007</name>
</gene>
<dbReference type="InterPro" id="IPR001128">
    <property type="entry name" value="Cyt_P450"/>
</dbReference>
<evidence type="ECO:0000256" key="5">
    <source>
        <dbReference type="PIRSR" id="PIRSR602401-1"/>
    </source>
</evidence>
<dbReference type="Gene3D" id="1.10.630.10">
    <property type="entry name" value="Cytochrome P450"/>
    <property type="match status" value="1"/>
</dbReference>
<evidence type="ECO:0000256" key="1">
    <source>
        <dbReference type="ARBA" id="ARBA00001971"/>
    </source>
</evidence>
<proteinExistence type="inferred from homology"/>
<dbReference type="GO" id="GO:0005506">
    <property type="term" value="F:iron ion binding"/>
    <property type="evidence" value="ECO:0007669"/>
    <property type="project" value="InterPro"/>
</dbReference>
<evidence type="ECO:0000256" key="2">
    <source>
        <dbReference type="ARBA" id="ARBA00022617"/>
    </source>
</evidence>
<dbReference type="Proteomes" id="UP000012174">
    <property type="component" value="Unassembled WGS sequence"/>
</dbReference>
<dbReference type="PRINTS" id="PR00463">
    <property type="entry name" value="EP450I"/>
</dbReference>
<dbReference type="PRINTS" id="PR00385">
    <property type="entry name" value="P450"/>
</dbReference>
<dbReference type="AlphaFoldDB" id="M7T277"/>
<dbReference type="OMA" id="IRTHPAF"/>
<keyword evidence="3 5" id="KW-0479">Metal-binding</keyword>
<name>M7T277_EUTLA</name>
<dbReference type="OrthoDB" id="1470350at2759"/>
<dbReference type="PROSITE" id="PS00086">
    <property type="entry name" value="CYTOCHROME_P450"/>
    <property type="match status" value="1"/>
</dbReference>
<evidence type="ECO:0000313" key="8">
    <source>
        <dbReference type="Proteomes" id="UP000012174"/>
    </source>
</evidence>
<dbReference type="KEGG" id="ela:UCREL1_2007"/>
<evidence type="ECO:0000256" key="6">
    <source>
        <dbReference type="RuleBase" id="RU000461"/>
    </source>
</evidence>
<dbReference type="GO" id="GO:0020037">
    <property type="term" value="F:heme binding"/>
    <property type="evidence" value="ECO:0007669"/>
    <property type="project" value="InterPro"/>
</dbReference>
<dbReference type="EMBL" id="KB705738">
    <property type="protein sequence ID" value="EMR70958.1"/>
    <property type="molecule type" value="Genomic_DNA"/>
</dbReference>
<dbReference type="Pfam" id="PF00067">
    <property type="entry name" value="p450"/>
    <property type="match status" value="1"/>
</dbReference>
<dbReference type="GO" id="GO:0016705">
    <property type="term" value="F:oxidoreductase activity, acting on paired donors, with incorporation or reduction of molecular oxygen"/>
    <property type="evidence" value="ECO:0007669"/>
    <property type="project" value="InterPro"/>
</dbReference>
<accession>M7T277</accession>
<dbReference type="PANTHER" id="PTHR24305">
    <property type="entry name" value="CYTOCHROME P450"/>
    <property type="match status" value="1"/>
</dbReference>
<dbReference type="HOGENOM" id="CLU_001570_14_7_1"/>
<organism evidence="7 8">
    <name type="scientific">Eutypa lata (strain UCR-EL1)</name>
    <name type="common">Grapevine dieback disease fungus</name>
    <name type="synonym">Eutypa armeniacae</name>
    <dbReference type="NCBI Taxonomy" id="1287681"/>
    <lineage>
        <taxon>Eukaryota</taxon>
        <taxon>Fungi</taxon>
        <taxon>Dikarya</taxon>
        <taxon>Ascomycota</taxon>
        <taxon>Pezizomycotina</taxon>
        <taxon>Sordariomycetes</taxon>
        <taxon>Xylariomycetidae</taxon>
        <taxon>Xylariales</taxon>
        <taxon>Diatrypaceae</taxon>
        <taxon>Eutypa</taxon>
    </lineage>
</organism>
<dbReference type="eggNOG" id="KOG0157">
    <property type="taxonomic scope" value="Eukaryota"/>
</dbReference>
<feature type="binding site" description="axial binding residue" evidence="5">
    <location>
        <position position="155"/>
    </location>
    <ligand>
        <name>heme</name>
        <dbReference type="ChEBI" id="CHEBI:30413"/>
    </ligand>
    <ligandPart>
        <name>Fe</name>
        <dbReference type="ChEBI" id="CHEBI:18248"/>
    </ligandPart>
</feature>
<comment type="cofactor">
    <cofactor evidence="1 5">
        <name>heme</name>
        <dbReference type="ChEBI" id="CHEBI:30413"/>
    </cofactor>
</comment>
<dbReference type="STRING" id="1287681.M7T277"/>
<dbReference type="SUPFAM" id="SSF48264">
    <property type="entry name" value="Cytochrome P450"/>
    <property type="match status" value="1"/>
</dbReference>
<comment type="similarity">
    <text evidence="6">Belongs to the cytochrome P450 family.</text>
</comment>
<dbReference type="InterPro" id="IPR050121">
    <property type="entry name" value="Cytochrome_P450_monoxygenase"/>
</dbReference>
<evidence type="ECO:0000256" key="3">
    <source>
        <dbReference type="ARBA" id="ARBA00022723"/>
    </source>
</evidence>
<sequence length="238" mass="26554">MEDEGRGDVQLGELWSEAAMFYVAARHPDCYRQLATEVRSKFTSGADIRSGSQLAGCRYLHACINETLRLAPSGPGTLWREMAEDDTEENGPLVIDGHVIRPGTQVGVCTYAIHHNEEYFPDPFAFKPERWMADDDSAIRTHPAFAPFSIGPRSCAGKTLAFMEVGITVAKVLWYFDFDRPSDNSNLGGGRLGRSGGRGRTDEFQLYDIFTTTFDGPELVFRTRGDFYRELEIATYAG</sequence>
<evidence type="ECO:0000313" key="7">
    <source>
        <dbReference type="EMBL" id="EMR70958.1"/>
    </source>
</evidence>
<dbReference type="InterPro" id="IPR017972">
    <property type="entry name" value="Cyt_P450_CS"/>
</dbReference>
<reference evidence="8" key="1">
    <citation type="journal article" date="2013" name="Genome Announc.">
        <title>Draft genome sequence of the grapevine dieback fungus Eutypa lata UCR-EL1.</title>
        <authorList>
            <person name="Blanco-Ulate B."/>
            <person name="Rolshausen P.E."/>
            <person name="Cantu D."/>
        </authorList>
    </citation>
    <scope>NUCLEOTIDE SEQUENCE [LARGE SCALE GENOMIC DNA]</scope>
    <source>
        <strain evidence="8">UCR-EL1</strain>
    </source>
</reference>
<keyword evidence="8" id="KW-1185">Reference proteome</keyword>
<keyword evidence="6" id="KW-0560">Oxidoreductase</keyword>
<dbReference type="GO" id="GO:0004497">
    <property type="term" value="F:monooxygenase activity"/>
    <property type="evidence" value="ECO:0007669"/>
    <property type="project" value="UniProtKB-KW"/>
</dbReference>
<dbReference type="InterPro" id="IPR002401">
    <property type="entry name" value="Cyt_P450_E_grp-I"/>
</dbReference>
<keyword evidence="6 7" id="KW-0503">Monooxygenase</keyword>
<keyword evidence="4 5" id="KW-0408">Iron</keyword>